<evidence type="ECO:0008006" key="4">
    <source>
        <dbReference type="Google" id="ProtNLM"/>
    </source>
</evidence>
<protein>
    <recommendedName>
        <fullName evidence="4">Transmembrane protein</fullName>
    </recommendedName>
</protein>
<dbReference type="Proteomes" id="UP000594263">
    <property type="component" value="Unplaced"/>
</dbReference>
<name>A0A7N0TBV0_KALFE</name>
<proteinExistence type="predicted"/>
<dbReference type="OMA" id="KVESHTA"/>
<organism evidence="2 3">
    <name type="scientific">Kalanchoe fedtschenkoi</name>
    <name type="common">Lavender scallops</name>
    <name type="synonym">South American air plant</name>
    <dbReference type="NCBI Taxonomy" id="63787"/>
    <lineage>
        <taxon>Eukaryota</taxon>
        <taxon>Viridiplantae</taxon>
        <taxon>Streptophyta</taxon>
        <taxon>Embryophyta</taxon>
        <taxon>Tracheophyta</taxon>
        <taxon>Spermatophyta</taxon>
        <taxon>Magnoliopsida</taxon>
        <taxon>eudicotyledons</taxon>
        <taxon>Gunneridae</taxon>
        <taxon>Pentapetalae</taxon>
        <taxon>Saxifragales</taxon>
        <taxon>Crassulaceae</taxon>
        <taxon>Kalanchoe</taxon>
    </lineage>
</organism>
<evidence type="ECO:0000313" key="3">
    <source>
        <dbReference type="Proteomes" id="UP000594263"/>
    </source>
</evidence>
<feature type="transmembrane region" description="Helical" evidence="1">
    <location>
        <begin position="12"/>
        <end position="32"/>
    </location>
</feature>
<dbReference type="Gramene" id="Kaladp0032s0234.1.v1.1">
    <property type="protein sequence ID" value="Kaladp0032s0234.1.v1.1"/>
    <property type="gene ID" value="Kaladp0032s0234.v1.1"/>
</dbReference>
<dbReference type="PANTHER" id="PTHR33780:SF10">
    <property type="entry name" value="TRANSMEMBRANE PROTEIN"/>
    <property type="match status" value="1"/>
</dbReference>
<reference evidence="2" key="1">
    <citation type="submission" date="2021-01" db="UniProtKB">
        <authorList>
            <consortium name="EnsemblPlants"/>
        </authorList>
    </citation>
    <scope>IDENTIFICATION</scope>
</reference>
<dbReference type="EnsemblPlants" id="Kaladp0032s0234.1.v1.1">
    <property type="protein sequence ID" value="Kaladp0032s0234.1.v1.1"/>
    <property type="gene ID" value="Kaladp0032s0234.v1.1"/>
</dbReference>
<dbReference type="PANTHER" id="PTHR33780">
    <property type="entry name" value="EXPRESSED PROTEIN"/>
    <property type="match status" value="1"/>
</dbReference>
<keyword evidence="3" id="KW-1185">Reference proteome</keyword>
<sequence length="103" mass="11459">MLMNDECRRSVSVRFPTVIVSLLLFVSGSLGAGDSKDDSSNSNNKSSVGVRLLLVCLALLAAVAFSVFLYKVWQKKKRADQHARLLKLFEDDDELEVELGIRD</sequence>
<keyword evidence="1" id="KW-1133">Transmembrane helix</keyword>
<accession>A0A7N0TBV0</accession>
<dbReference type="AlphaFoldDB" id="A0A7N0TBV0"/>
<keyword evidence="1" id="KW-0472">Membrane</keyword>
<keyword evidence="1" id="KW-0812">Transmembrane</keyword>
<feature type="transmembrane region" description="Helical" evidence="1">
    <location>
        <begin position="52"/>
        <end position="73"/>
    </location>
</feature>
<evidence type="ECO:0000313" key="2">
    <source>
        <dbReference type="EnsemblPlants" id="Kaladp0032s0234.1.v1.1"/>
    </source>
</evidence>
<evidence type="ECO:0000256" key="1">
    <source>
        <dbReference type="SAM" id="Phobius"/>
    </source>
</evidence>